<sequence>MILRDFFMGFSVNFKTTNMNKNPSNSDFSEIPNRVRNDTSQDFNALSP</sequence>
<evidence type="ECO:0000313" key="3">
    <source>
        <dbReference type="Proteomes" id="UP000006051"/>
    </source>
</evidence>
<name>I4A3F2_ORNRL</name>
<feature type="region of interest" description="Disordered" evidence="1">
    <location>
        <begin position="18"/>
        <end position="48"/>
    </location>
</feature>
<evidence type="ECO:0000256" key="1">
    <source>
        <dbReference type="SAM" id="MobiDB-lite"/>
    </source>
</evidence>
<evidence type="ECO:0000313" key="2">
    <source>
        <dbReference type="EMBL" id="AFL98486.1"/>
    </source>
</evidence>
<accession>I4A3F2</accession>
<dbReference type="HOGENOM" id="CLU_3155616_0_0_10"/>
<dbReference type="Proteomes" id="UP000006051">
    <property type="component" value="Chromosome"/>
</dbReference>
<protein>
    <submittedName>
        <fullName evidence="2">Uncharacterized protein</fullName>
    </submittedName>
</protein>
<dbReference type="EMBL" id="CP003283">
    <property type="protein sequence ID" value="AFL98486.1"/>
    <property type="molecule type" value="Genomic_DNA"/>
</dbReference>
<proteinExistence type="predicted"/>
<organism evidence="2 3">
    <name type="scientific">Ornithobacterium rhinotracheale (strain ATCC 51463 / DSM 15997 / CCUG 23171 / CIP 104009 / LMG 9086)</name>
    <dbReference type="NCBI Taxonomy" id="867902"/>
    <lineage>
        <taxon>Bacteria</taxon>
        <taxon>Pseudomonadati</taxon>
        <taxon>Bacteroidota</taxon>
        <taxon>Flavobacteriia</taxon>
        <taxon>Flavobacteriales</taxon>
        <taxon>Weeksellaceae</taxon>
        <taxon>Ornithobacterium</taxon>
    </lineage>
</organism>
<reference evidence="2 3" key="1">
    <citation type="submission" date="2012-06" db="EMBL/GenBank/DDBJ databases">
        <title>The complete genome of Ornithobacterium rhinotracheale DSM 15997.</title>
        <authorList>
            <consortium name="US DOE Joint Genome Institute (JGI-PGF)"/>
            <person name="Lucas S."/>
            <person name="Copeland A."/>
            <person name="Lapidus A."/>
            <person name="Goodwin L."/>
            <person name="Pitluck S."/>
            <person name="Peters L."/>
            <person name="Mikhailova N."/>
            <person name="Teshima H."/>
            <person name="Kyrpides N."/>
            <person name="Mavromatis K."/>
            <person name="Pagani I."/>
            <person name="Ivanova N."/>
            <person name="Ovchinnikova G."/>
            <person name="Zeytun A."/>
            <person name="Detter J.C."/>
            <person name="Han C."/>
            <person name="Land M."/>
            <person name="Hauser L."/>
            <person name="Markowitz V."/>
            <person name="Cheng J.-F."/>
            <person name="Hugenholtz P."/>
            <person name="Woyke T."/>
            <person name="Wu D."/>
            <person name="Lang E."/>
            <person name="Kopitz M."/>
            <person name="Brambilla E."/>
            <person name="Klenk H.-P."/>
            <person name="Eisen J.A."/>
        </authorList>
    </citation>
    <scope>NUCLEOTIDE SEQUENCE [LARGE SCALE GENOMIC DNA]</scope>
    <source>
        <strain evidence="3">ATCC 51463 / DSM 15997 / CCUG 23171 / LMG 9086</strain>
    </source>
</reference>
<feature type="compositionally biased region" description="Polar residues" evidence="1">
    <location>
        <begin position="18"/>
        <end position="28"/>
    </location>
</feature>
<dbReference type="KEGG" id="orh:Ornrh_2357"/>
<dbReference type="STRING" id="867902.Ornrh_2357"/>
<dbReference type="AlphaFoldDB" id="I4A3F2"/>
<gene>
    <name evidence="2" type="ordered locus">Ornrh_2357</name>
</gene>
<keyword evidence="3" id="KW-1185">Reference proteome</keyword>